<feature type="region of interest" description="Disordered" evidence="1">
    <location>
        <begin position="62"/>
        <end position="82"/>
    </location>
</feature>
<dbReference type="Pfam" id="PF07510">
    <property type="entry name" value="GmrSD_C"/>
    <property type="match status" value="1"/>
</dbReference>
<name>A0A3D0KGT1_9GAMM</name>
<evidence type="ECO:0000256" key="2">
    <source>
        <dbReference type="SAM" id="SignalP"/>
    </source>
</evidence>
<dbReference type="PANTHER" id="PTHR24094:SF15">
    <property type="entry name" value="AMP-DEPENDENT SYNTHETASE_LIGASE DOMAIN-CONTAINING PROTEIN-RELATED"/>
    <property type="match status" value="1"/>
</dbReference>
<dbReference type="EMBL" id="DOTR01000055">
    <property type="protein sequence ID" value="HCA02674.1"/>
    <property type="molecule type" value="Genomic_DNA"/>
</dbReference>
<organism evidence="4">
    <name type="scientific">Halomonas campaniensis</name>
    <dbReference type="NCBI Taxonomy" id="213554"/>
    <lineage>
        <taxon>Bacteria</taxon>
        <taxon>Pseudomonadati</taxon>
        <taxon>Pseudomonadota</taxon>
        <taxon>Gammaproteobacteria</taxon>
        <taxon>Oceanospirillales</taxon>
        <taxon>Halomonadaceae</taxon>
        <taxon>Halomonas</taxon>
    </lineage>
</organism>
<evidence type="ECO:0000259" key="3">
    <source>
        <dbReference type="Pfam" id="PF07510"/>
    </source>
</evidence>
<dbReference type="InterPro" id="IPR011089">
    <property type="entry name" value="GmrSD_C"/>
</dbReference>
<reference evidence="4" key="1">
    <citation type="journal article" date="2018" name="Nat. Biotechnol.">
        <title>A standardized bacterial taxonomy based on genome phylogeny substantially revises the tree of life.</title>
        <authorList>
            <person name="Parks D.H."/>
            <person name="Chuvochina M."/>
            <person name="Waite D.W."/>
            <person name="Rinke C."/>
            <person name="Skarshewski A."/>
            <person name="Chaumeil P.A."/>
            <person name="Hugenholtz P."/>
        </authorList>
    </citation>
    <scope>NUCLEOTIDE SEQUENCE [LARGE SCALE GENOMIC DNA]</scope>
    <source>
        <strain evidence="4">UBA11284</strain>
    </source>
</reference>
<dbReference type="PANTHER" id="PTHR24094">
    <property type="entry name" value="SECRETED PROTEIN"/>
    <property type="match status" value="1"/>
</dbReference>
<gene>
    <name evidence="4" type="ORF">DEO68_10935</name>
</gene>
<feature type="compositionally biased region" description="Polar residues" evidence="1">
    <location>
        <begin position="65"/>
        <end position="82"/>
    </location>
</feature>
<comment type="caution">
    <text evidence="4">The sequence shown here is derived from an EMBL/GenBank/DDBJ whole genome shotgun (WGS) entry which is preliminary data.</text>
</comment>
<keyword evidence="4" id="KW-0378">Hydrolase</keyword>
<feature type="domain" description="GmrSD restriction endonucleases C-terminal" evidence="3">
    <location>
        <begin position="120"/>
        <end position="186"/>
    </location>
</feature>
<evidence type="ECO:0000256" key="1">
    <source>
        <dbReference type="SAM" id="MobiDB-lite"/>
    </source>
</evidence>
<accession>A0A3D0KGT1</accession>
<protein>
    <submittedName>
        <fullName evidence="4">HNH endonuclease</fullName>
    </submittedName>
</protein>
<evidence type="ECO:0000313" key="4">
    <source>
        <dbReference type="EMBL" id="HCA02674.1"/>
    </source>
</evidence>
<keyword evidence="4" id="KW-0540">Nuclease</keyword>
<feature type="signal peptide" evidence="2">
    <location>
        <begin position="1"/>
        <end position="20"/>
    </location>
</feature>
<feature type="chain" id="PRO_5017826411" evidence="2">
    <location>
        <begin position="21"/>
        <end position="231"/>
    </location>
</feature>
<dbReference type="AlphaFoldDB" id="A0A3D0KGT1"/>
<keyword evidence="2" id="KW-0732">Signal</keyword>
<proteinExistence type="predicted"/>
<keyword evidence="4" id="KW-0255">Endonuclease</keyword>
<sequence>MRRLFLLFVTFLLITPLANAGIVKKSTSGICHNEASAYYSRTKNFTPYDDLSTCLDSGGRLPKGQANQATSTTSNSEYSRSQFGHGWSDDDGDCQDARAEALIASSTVQPVQFASDDRCRVTRGRWISPFTGEVIQNSSDIDIDHVVPLKFAWDHGASDWPRDKRIRFANDPVNLFPVEASLNRSKGARGLSEWMPPAGQCGYASRFVRVATIYGVTLPEADRSVHVRVCN</sequence>
<dbReference type="GO" id="GO:0004519">
    <property type="term" value="F:endonuclease activity"/>
    <property type="evidence" value="ECO:0007669"/>
    <property type="project" value="UniProtKB-KW"/>
</dbReference>